<sequence length="47" mass="5365">MRVGEAGRGERFLHDPDSNAVIADDFDDYLRKPIDGGYTFVIDFDEE</sequence>
<name>A0ABZ3BZH2_BURPY</name>
<reference evidence="1 2" key="1">
    <citation type="submission" date="2024-04" db="EMBL/GenBank/DDBJ databases">
        <title>Biological Control Activity of Plant Growth Promoting Rhizobacteria Burkholderia pyrrocinia BX1 against Tobacco black shank Introduction Tobacco black shank (TBS) caused by the oomycete Phytophthora. nicotianae (P. nicotianae) has become a destructive soil.</title>
        <authorList>
            <person name="Liu X."/>
            <person name="Shu C."/>
        </authorList>
    </citation>
    <scope>NUCLEOTIDE SEQUENCE [LARGE SCALE GENOMIC DNA]</scope>
    <source>
        <strain evidence="1 2">BX1</strain>
        <plasmid evidence="1 2">unnamed</plasmid>
    </source>
</reference>
<dbReference type="EMBL" id="CP150851">
    <property type="protein sequence ID" value="WZW58783.1"/>
    <property type="molecule type" value="Genomic_DNA"/>
</dbReference>
<keyword evidence="1" id="KW-0614">Plasmid</keyword>
<geneLocation type="plasmid" evidence="1 2">
    <name>unnamed</name>
</geneLocation>
<organism evidence="1 2">
    <name type="scientific">Burkholderia pyrrocinia</name>
    <name type="common">Pseudomonas pyrrocinia</name>
    <dbReference type="NCBI Taxonomy" id="60550"/>
    <lineage>
        <taxon>Bacteria</taxon>
        <taxon>Pseudomonadati</taxon>
        <taxon>Pseudomonadota</taxon>
        <taxon>Betaproteobacteria</taxon>
        <taxon>Burkholderiales</taxon>
        <taxon>Burkholderiaceae</taxon>
        <taxon>Burkholderia</taxon>
        <taxon>Burkholderia cepacia complex</taxon>
    </lineage>
</organism>
<keyword evidence="2" id="KW-1185">Reference proteome</keyword>
<dbReference type="Proteomes" id="UP001484179">
    <property type="component" value="Plasmid unnamed"/>
</dbReference>
<gene>
    <name evidence="1" type="ORF">WN985_34500</name>
</gene>
<evidence type="ECO:0000313" key="2">
    <source>
        <dbReference type="Proteomes" id="UP001484179"/>
    </source>
</evidence>
<accession>A0ABZ3BZH2</accession>
<proteinExistence type="predicted"/>
<evidence type="ECO:0000313" key="1">
    <source>
        <dbReference type="EMBL" id="WZW58783.1"/>
    </source>
</evidence>
<protein>
    <submittedName>
        <fullName evidence="1">Uncharacterized protein</fullName>
    </submittedName>
</protein>
<dbReference type="RefSeq" id="WP_342312070.1">
    <property type="nucleotide sequence ID" value="NZ_JBCGCX010000005.1"/>
</dbReference>